<dbReference type="SUPFAM" id="SSF54060">
    <property type="entry name" value="His-Me finger endonucleases"/>
    <property type="match status" value="1"/>
</dbReference>
<organism evidence="2">
    <name type="scientific">uncultured Caudovirales phage</name>
    <dbReference type="NCBI Taxonomy" id="2100421"/>
    <lineage>
        <taxon>Viruses</taxon>
        <taxon>Duplodnaviria</taxon>
        <taxon>Heunggongvirae</taxon>
        <taxon>Uroviricota</taxon>
        <taxon>Caudoviricetes</taxon>
        <taxon>Peduoviridae</taxon>
        <taxon>Maltschvirus</taxon>
        <taxon>Maltschvirus maltsch</taxon>
    </lineage>
</organism>
<sequence length="158" mass="18641">MTYEIANTVWYYQDGELYWKISTAQQKPGKIAGYKHETGIYKQVKYKGKYYYCHRIIYLLHHKYLPKYIDHINRIKTDNRIENLRQCTASQNMANNNGWANKELPKGISRNGSGYIARIMHNGKQMRLGTFRTIEDAEAKYNEIARILQQEYAYVACA</sequence>
<evidence type="ECO:0000259" key="1">
    <source>
        <dbReference type="Pfam" id="PF13392"/>
    </source>
</evidence>
<dbReference type="EMBL" id="LR796575">
    <property type="protein sequence ID" value="CAB4152225.1"/>
    <property type="molecule type" value="Genomic_DNA"/>
</dbReference>
<dbReference type="InterPro" id="IPR016177">
    <property type="entry name" value="DNA-bd_dom_sf"/>
</dbReference>
<evidence type="ECO:0000313" key="2">
    <source>
        <dbReference type="EMBL" id="CAB4152225.1"/>
    </source>
</evidence>
<dbReference type="InterPro" id="IPR044925">
    <property type="entry name" value="His-Me_finger_sf"/>
</dbReference>
<name>A0A6J5MY92_9CAUD</name>
<dbReference type="GO" id="GO:0003677">
    <property type="term" value="F:DNA binding"/>
    <property type="evidence" value="ECO:0007669"/>
    <property type="project" value="InterPro"/>
</dbReference>
<proteinExistence type="predicted"/>
<dbReference type="SUPFAM" id="SSF54171">
    <property type="entry name" value="DNA-binding domain"/>
    <property type="match status" value="1"/>
</dbReference>
<dbReference type="Pfam" id="PF13392">
    <property type="entry name" value="HNH_3"/>
    <property type="match status" value="1"/>
</dbReference>
<protein>
    <submittedName>
        <fullName evidence="2">HNH nuclease</fullName>
    </submittedName>
</protein>
<dbReference type="InterPro" id="IPR003615">
    <property type="entry name" value="HNH_nuc"/>
</dbReference>
<dbReference type="Gene3D" id="3.90.75.20">
    <property type="match status" value="1"/>
</dbReference>
<gene>
    <name evidence="2" type="ORF">UFOVP617_2</name>
</gene>
<accession>A0A6J5MY92</accession>
<feature type="domain" description="HNH nuclease" evidence="1">
    <location>
        <begin position="51"/>
        <end position="93"/>
    </location>
</feature>
<reference evidence="2" key="1">
    <citation type="submission" date="2020-04" db="EMBL/GenBank/DDBJ databases">
        <authorList>
            <person name="Chiriac C."/>
            <person name="Salcher M."/>
            <person name="Ghai R."/>
            <person name="Kavagutti S V."/>
        </authorList>
    </citation>
    <scope>NUCLEOTIDE SEQUENCE</scope>
</reference>